<dbReference type="PROSITE" id="PS50111">
    <property type="entry name" value="CHEMOTAXIS_TRANSDUC_2"/>
    <property type="match status" value="1"/>
</dbReference>
<keyword evidence="4 8" id="KW-0472">Membrane</keyword>
<feature type="transmembrane region" description="Helical" evidence="8">
    <location>
        <begin position="307"/>
        <end position="329"/>
    </location>
</feature>
<evidence type="ECO:0000256" key="1">
    <source>
        <dbReference type="ARBA" id="ARBA00004141"/>
    </source>
</evidence>
<evidence type="ECO:0000256" key="2">
    <source>
        <dbReference type="ARBA" id="ARBA00022692"/>
    </source>
</evidence>
<dbReference type="InterPro" id="IPR003660">
    <property type="entry name" value="HAMP_dom"/>
</dbReference>
<evidence type="ECO:0000259" key="9">
    <source>
        <dbReference type="PROSITE" id="PS50111"/>
    </source>
</evidence>
<evidence type="ECO:0000256" key="3">
    <source>
        <dbReference type="ARBA" id="ARBA00022989"/>
    </source>
</evidence>
<keyword evidence="3 8" id="KW-1133">Transmembrane helix</keyword>
<organism evidence="11 12">
    <name type="scientific">Alteromonas oceani</name>
    <dbReference type="NCBI Taxonomy" id="2071609"/>
    <lineage>
        <taxon>Bacteria</taxon>
        <taxon>Pseudomonadati</taxon>
        <taxon>Pseudomonadota</taxon>
        <taxon>Gammaproteobacteria</taxon>
        <taxon>Alteromonadales</taxon>
        <taxon>Alteromonadaceae</taxon>
        <taxon>Alteromonas/Salinimonas group</taxon>
        <taxon>Alteromonas</taxon>
    </lineage>
</organism>
<dbReference type="SMART" id="SM00283">
    <property type="entry name" value="MA"/>
    <property type="match status" value="1"/>
</dbReference>
<reference evidence="12" key="1">
    <citation type="journal article" date="2019" name="Int. J. Syst. Evol. Microbiol.">
        <title>The Global Catalogue of Microorganisms (GCM) 10K type strain sequencing project: providing services to taxonomists for standard genome sequencing and annotation.</title>
        <authorList>
            <consortium name="The Broad Institute Genomics Platform"/>
            <consortium name="The Broad Institute Genome Sequencing Center for Infectious Disease"/>
            <person name="Wu L."/>
            <person name="Ma J."/>
        </authorList>
    </citation>
    <scope>NUCLEOTIDE SEQUENCE [LARGE SCALE GENOMIC DNA]</scope>
    <source>
        <strain evidence="12">KCTC 52449</strain>
    </source>
</reference>
<feature type="domain" description="Methyl-accepting transducer" evidence="9">
    <location>
        <begin position="388"/>
        <end position="624"/>
    </location>
</feature>
<evidence type="ECO:0000259" key="10">
    <source>
        <dbReference type="PROSITE" id="PS50885"/>
    </source>
</evidence>
<keyword evidence="12" id="KW-1185">Reference proteome</keyword>
<name>A0ABV7K0F9_9ALTE</name>
<proteinExistence type="inferred from homology"/>
<dbReference type="Pfam" id="PF00672">
    <property type="entry name" value="HAMP"/>
    <property type="match status" value="1"/>
</dbReference>
<dbReference type="PROSITE" id="PS50885">
    <property type="entry name" value="HAMP"/>
    <property type="match status" value="1"/>
</dbReference>
<comment type="subcellular location">
    <subcellularLocation>
        <location evidence="1">Membrane</location>
        <topology evidence="1">Multi-pass membrane protein</topology>
    </subcellularLocation>
</comment>
<dbReference type="PANTHER" id="PTHR32089">
    <property type="entry name" value="METHYL-ACCEPTING CHEMOTAXIS PROTEIN MCPB"/>
    <property type="match status" value="1"/>
</dbReference>
<gene>
    <name evidence="11" type="ORF">ACFOEW_17055</name>
</gene>
<dbReference type="SMART" id="SM00304">
    <property type="entry name" value="HAMP"/>
    <property type="match status" value="2"/>
</dbReference>
<accession>A0ABV7K0F9</accession>
<keyword evidence="5 7" id="KW-0807">Transducer</keyword>
<dbReference type="InterPro" id="IPR013587">
    <property type="entry name" value="Nitrate/nitrite_sensing"/>
</dbReference>
<comment type="similarity">
    <text evidence="6">Belongs to the methyl-accepting chemotaxis (MCP) protein family.</text>
</comment>
<feature type="transmembrane region" description="Helical" evidence="8">
    <location>
        <begin position="12"/>
        <end position="32"/>
    </location>
</feature>
<evidence type="ECO:0000256" key="8">
    <source>
        <dbReference type="SAM" id="Phobius"/>
    </source>
</evidence>
<dbReference type="Pfam" id="PF08376">
    <property type="entry name" value="NIT"/>
    <property type="match status" value="1"/>
</dbReference>
<dbReference type="EMBL" id="JBHRSX010000094">
    <property type="protein sequence ID" value="MFC3203521.1"/>
    <property type="molecule type" value="Genomic_DNA"/>
</dbReference>
<dbReference type="Proteomes" id="UP001595477">
    <property type="component" value="Unassembled WGS sequence"/>
</dbReference>
<evidence type="ECO:0000256" key="7">
    <source>
        <dbReference type="PROSITE-ProRule" id="PRU00284"/>
    </source>
</evidence>
<comment type="caution">
    <text evidence="11">The sequence shown here is derived from an EMBL/GenBank/DDBJ whole genome shotgun (WGS) entry which is preliminary data.</text>
</comment>
<feature type="domain" description="HAMP" evidence="10">
    <location>
        <begin position="330"/>
        <end position="383"/>
    </location>
</feature>
<dbReference type="RefSeq" id="WP_123326451.1">
    <property type="nucleotide sequence ID" value="NZ_JBHRSX010000094.1"/>
</dbReference>
<evidence type="ECO:0000313" key="12">
    <source>
        <dbReference type="Proteomes" id="UP001595477"/>
    </source>
</evidence>
<dbReference type="SUPFAM" id="SSF58104">
    <property type="entry name" value="Methyl-accepting chemotaxis protein (MCP) signaling domain"/>
    <property type="match status" value="1"/>
</dbReference>
<evidence type="ECO:0000256" key="5">
    <source>
        <dbReference type="ARBA" id="ARBA00023224"/>
    </source>
</evidence>
<protein>
    <submittedName>
        <fullName evidence="11">Methyl-accepting chemotaxis protein</fullName>
    </submittedName>
</protein>
<evidence type="ECO:0000256" key="4">
    <source>
        <dbReference type="ARBA" id="ARBA00023136"/>
    </source>
</evidence>
<sequence>MNGFMRLSIVNLTLLCIGLIGGLMLVMTGIAVNKSLTQLNQAELETRMVELVDAVEKIAHNHAVERGLTAGFLGSGSEQARAKVLEQRQKASASVDTLRQLANQDWPDSLSIQHKLSSLFAMLDNKNAIHQQVDRREGSKAFAYYSKVNRMALDTANTLVLNIANSDVSNTVAHALTYAWLKERLGQLRGKINGVLTSQSITPRLADDLSEYHDSINYLISVQKNALTGQELADFNAVAGSSQKAFMDKVFRALLAESVDFSQLPTASDWFGQATAQIGLVKGLLDGTWLEVKASAQAEYQAELTSLIVLVSVTGAVFAVVILLVITLVKTLNSQLSTLTHRLNDISRSGDLTINVKLNSDNELGVISKAVNQTLMAIRDLITGLAKSVNTSTRLGDSVAESADTIHSESEQTQQRAMSIATAIEQMTQTSKEIAQSAFNTLESSQALDKLADEATQANNTIKTSIHSLTEQMQDVENSAKTMGEHLSEISGILDTINTLSDQTNLLALNAAIEAARAGEHGRGFAVVADEVRQLATASRGSSDKISSLLDTLAQVSTKVINGVSQSAEAARTSLNLTESGERTANTVRESAGNVEIQANAMSAAAEQQSVTSDQIAQDVISVQDAATHQVSIADELKALTTDLQTNNALLERTMGNFKY</sequence>
<dbReference type="InterPro" id="IPR004089">
    <property type="entry name" value="MCPsignal_dom"/>
</dbReference>
<dbReference type="Gene3D" id="1.10.287.950">
    <property type="entry name" value="Methyl-accepting chemotaxis protein"/>
    <property type="match status" value="1"/>
</dbReference>
<dbReference type="Pfam" id="PF00015">
    <property type="entry name" value="MCPsignal"/>
    <property type="match status" value="1"/>
</dbReference>
<evidence type="ECO:0000313" key="11">
    <source>
        <dbReference type="EMBL" id="MFC3203521.1"/>
    </source>
</evidence>
<evidence type="ECO:0000256" key="6">
    <source>
        <dbReference type="ARBA" id="ARBA00029447"/>
    </source>
</evidence>
<dbReference type="PANTHER" id="PTHR32089:SF119">
    <property type="entry name" value="METHYL-ACCEPTING CHEMOTAXIS PROTEIN CTPL"/>
    <property type="match status" value="1"/>
</dbReference>
<keyword evidence="2 8" id="KW-0812">Transmembrane</keyword>